<keyword evidence="1" id="KW-0862">Zinc</keyword>
<feature type="compositionally biased region" description="Basic and acidic residues" evidence="2">
    <location>
        <begin position="1"/>
        <end position="10"/>
    </location>
</feature>
<comment type="caution">
    <text evidence="4">The sequence shown here is derived from an EMBL/GenBank/DDBJ whole genome shotgun (WGS) entry which is preliminary data.</text>
</comment>
<dbReference type="EMBL" id="JAAPAO010001862">
    <property type="protein sequence ID" value="KAF4648678.1"/>
    <property type="molecule type" value="Genomic_DNA"/>
</dbReference>
<dbReference type="InterPro" id="IPR036875">
    <property type="entry name" value="Znf_CCHC_sf"/>
</dbReference>
<proteinExistence type="predicted"/>
<name>A0A7J6KNF8_PERCH</name>
<evidence type="ECO:0000256" key="1">
    <source>
        <dbReference type="PROSITE-ProRule" id="PRU00047"/>
    </source>
</evidence>
<dbReference type="GO" id="GO:0008270">
    <property type="term" value="F:zinc ion binding"/>
    <property type="evidence" value="ECO:0007669"/>
    <property type="project" value="UniProtKB-KW"/>
</dbReference>
<keyword evidence="1" id="KW-0479">Metal-binding</keyword>
<dbReference type="InterPro" id="IPR001878">
    <property type="entry name" value="Znf_CCHC"/>
</dbReference>
<feature type="compositionally biased region" description="Acidic residues" evidence="2">
    <location>
        <begin position="46"/>
        <end position="60"/>
    </location>
</feature>
<gene>
    <name evidence="4" type="ORF">FOL47_002931</name>
</gene>
<dbReference type="Pfam" id="PF00098">
    <property type="entry name" value="zf-CCHC"/>
    <property type="match status" value="1"/>
</dbReference>
<feature type="compositionally biased region" description="Basic and acidic residues" evidence="2">
    <location>
        <begin position="29"/>
        <end position="45"/>
    </location>
</feature>
<feature type="compositionally biased region" description="Basic and acidic residues" evidence="2">
    <location>
        <begin position="61"/>
        <end position="73"/>
    </location>
</feature>
<dbReference type="Gene3D" id="4.10.60.10">
    <property type="entry name" value="Zinc finger, CCHC-type"/>
    <property type="match status" value="1"/>
</dbReference>
<organism evidence="4 5">
    <name type="scientific">Perkinsus chesapeaki</name>
    <name type="common">Clam parasite</name>
    <name type="synonym">Perkinsus andrewsi</name>
    <dbReference type="NCBI Taxonomy" id="330153"/>
    <lineage>
        <taxon>Eukaryota</taxon>
        <taxon>Sar</taxon>
        <taxon>Alveolata</taxon>
        <taxon>Perkinsozoa</taxon>
        <taxon>Perkinsea</taxon>
        <taxon>Perkinsida</taxon>
        <taxon>Perkinsidae</taxon>
        <taxon>Perkinsus</taxon>
    </lineage>
</organism>
<dbReference type="AlphaFoldDB" id="A0A7J6KNF8"/>
<dbReference type="GO" id="GO:0003676">
    <property type="term" value="F:nucleic acid binding"/>
    <property type="evidence" value="ECO:0007669"/>
    <property type="project" value="InterPro"/>
</dbReference>
<keyword evidence="1" id="KW-0863">Zinc-finger</keyword>
<feature type="region of interest" description="Disordered" evidence="2">
    <location>
        <begin position="1"/>
        <end position="74"/>
    </location>
</feature>
<evidence type="ECO:0000259" key="3">
    <source>
        <dbReference type="PROSITE" id="PS50158"/>
    </source>
</evidence>
<dbReference type="Proteomes" id="UP000591131">
    <property type="component" value="Unassembled WGS sequence"/>
</dbReference>
<dbReference type="SMART" id="SM00343">
    <property type="entry name" value="ZnF_C2HC"/>
    <property type="match status" value="1"/>
</dbReference>
<feature type="domain" description="CCHC-type" evidence="3">
    <location>
        <begin position="300"/>
        <end position="316"/>
    </location>
</feature>
<evidence type="ECO:0000256" key="2">
    <source>
        <dbReference type="SAM" id="MobiDB-lite"/>
    </source>
</evidence>
<sequence length="408" mass="45804">ASVKMSKVDNEVDYDEEPLFAMAVGDGEVVDKDDKNKEVEKKTGEVEDNDEIEEETDDPIDDKKSSPPEDSVRRSVKSFDLGEKFHGGESQSGSLEVFEFLSRMEAHLRLLGVPKDKWYQYLLLNTRGQAYNVLTNNVRCGVNYPKAFTIGADVLQERFGLGIHELWSLVRERRLCPGESPADLMGDIQKYVTYALPEVARSSRKSLDWVVTMSFWEAIPKGISGLDTIRSTWRAQVKDGAPLVNTALHLAKSVRAETAEEKVAFFGAASYSKGKSWKGKGKFGKGVNRTQKFIHKGGPRCYNCNGRGHLRRDCPSLQKNTVSLDGGGLDLQPDHEIRDHLVVRVRLPASLTDNEIILASATEQESNVLPTVRIEEDDFTLTRTWDGLINKGIWTMEWKWLDDNPPDA</sequence>
<feature type="non-terminal residue" evidence="4">
    <location>
        <position position="408"/>
    </location>
</feature>
<dbReference type="OrthoDB" id="435388at2759"/>
<dbReference type="SUPFAM" id="SSF57756">
    <property type="entry name" value="Retrovirus zinc finger-like domains"/>
    <property type="match status" value="1"/>
</dbReference>
<accession>A0A7J6KNF8</accession>
<feature type="non-terminal residue" evidence="4">
    <location>
        <position position="1"/>
    </location>
</feature>
<evidence type="ECO:0000313" key="4">
    <source>
        <dbReference type="EMBL" id="KAF4648678.1"/>
    </source>
</evidence>
<protein>
    <recommendedName>
        <fullName evidence="3">CCHC-type domain-containing protein</fullName>
    </recommendedName>
</protein>
<reference evidence="4 5" key="1">
    <citation type="submission" date="2020-04" db="EMBL/GenBank/DDBJ databases">
        <title>Perkinsus chesapeaki whole genome sequence.</title>
        <authorList>
            <person name="Bogema D.R."/>
        </authorList>
    </citation>
    <scope>NUCLEOTIDE SEQUENCE [LARGE SCALE GENOMIC DNA]</scope>
    <source>
        <strain evidence="4">ATCC PRA-425</strain>
    </source>
</reference>
<keyword evidence="5" id="KW-1185">Reference proteome</keyword>
<dbReference type="PROSITE" id="PS50158">
    <property type="entry name" value="ZF_CCHC"/>
    <property type="match status" value="1"/>
</dbReference>
<evidence type="ECO:0000313" key="5">
    <source>
        <dbReference type="Proteomes" id="UP000591131"/>
    </source>
</evidence>